<keyword evidence="7" id="KW-1185">Reference proteome</keyword>
<keyword evidence="2 6" id="KW-0689">Ribosomal protein</keyword>
<evidence type="ECO:0000256" key="3">
    <source>
        <dbReference type="ARBA" id="ARBA00023274"/>
    </source>
</evidence>
<dbReference type="InterPro" id="IPR023574">
    <property type="entry name" value="Ribosomal_uL4_dom_sf"/>
</dbReference>
<feature type="domain" description="Large ribosomal subunit protein uL4 C-terminal" evidence="5">
    <location>
        <begin position="281"/>
        <end position="355"/>
    </location>
</feature>
<dbReference type="InterPro" id="IPR025755">
    <property type="entry name" value="Ribos_uL4_C_dom"/>
</dbReference>
<evidence type="ECO:0000256" key="1">
    <source>
        <dbReference type="ARBA" id="ARBA00010528"/>
    </source>
</evidence>
<dbReference type="SUPFAM" id="SSF52166">
    <property type="entry name" value="Ribosomal protein L4"/>
    <property type="match status" value="1"/>
</dbReference>
<evidence type="ECO:0000259" key="5">
    <source>
        <dbReference type="Pfam" id="PF14374"/>
    </source>
</evidence>
<feature type="compositionally biased region" description="Basic and acidic residues" evidence="4">
    <location>
        <begin position="352"/>
        <end position="373"/>
    </location>
</feature>
<dbReference type="InterPro" id="IPR013000">
    <property type="entry name" value="Ribosomal_uL4_euk/arc_CS"/>
</dbReference>
<dbReference type="FunFam" id="3.40.1370.10:FF:000002">
    <property type="entry name" value="60S ribosomal protein L4"/>
    <property type="match status" value="1"/>
</dbReference>
<evidence type="ECO:0000256" key="2">
    <source>
        <dbReference type="ARBA" id="ARBA00022980"/>
    </source>
</evidence>
<dbReference type="PANTHER" id="PTHR19431">
    <property type="entry name" value="60S RIBOSOMAL PROTEIN L4"/>
    <property type="match status" value="1"/>
</dbReference>
<dbReference type="PROSITE" id="PS00939">
    <property type="entry name" value="RIBOSOMAL_L1E"/>
    <property type="match status" value="1"/>
</dbReference>
<dbReference type="InterPro" id="IPR002136">
    <property type="entry name" value="Ribosomal_uL4"/>
</dbReference>
<evidence type="ECO:0000313" key="6">
    <source>
        <dbReference type="EMBL" id="GBG34685.1"/>
    </source>
</evidence>
<comment type="caution">
    <text evidence="6">The sequence shown here is derived from an EMBL/GenBank/DDBJ whole genome shotgun (WGS) entry which is preliminary data.</text>
</comment>
<dbReference type="EMBL" id="BEYU01000209">
    <property type="protein sequence ID" value="GBG34685.1"/>
    <property type="molecule type" value="Genomic_DNA"/>
</dbReference>
<dbReference type="AlphaFoldDB" id="A0A2R5GVT8"/>
<dbReference type="GO" id="GO:0006412">
    <property type="term" value="P:translation"/>
    <property type="evidence" value="ECO:0007669"/>
    <property type="project" value="InterPro"/>
</dbReference>
<accession>A0A2R5GVT8</accession>
<dbReference type="FunCoup" id="A0A2R5GVT8">
    <property type="interactions" value="331"/>
</dbReference>
<dbReference type="InterPro" id="IPR045240">
    <property type="entry name" value="Ribosomal_uL4_euk/arch"/>
</dbReference>
<name>A0A2R5GVT8_9STRA</name>
<organism evidence="6 7">
    <name type="scientific">Hondaea fermentalgiana</name>
    <dbReference type="NCBI Taxonomy" id="2315210"/>
    <lineage>
        <taxon>Eukaryota</taxon>
        <taxon>Sar</taxon>
        <taxon>Stramenopiles</taxon>
        <taxon>Bigyra</taxon>
        <taxon>Labyrinthulomycetes</taxon>
        <taxon>Thraustochytrida</taxon>
        <taxon>Thraustochytriidae</taxon>
        <taxon>Hondaea</taxon>
    </lineage>
</organism>
<dbReference type="Pfam" id="PF14374">
    <property type="entry name" value="Ribos_L4_asso_C"/>
    <property type="match status" value="1"/>
</dbReference>
<dbReference type="Gene3D" id="3.40.1370.10">
    <property type="match status" value="1"/>
</dbReference>
<keyword evidence="3" id="KW-0687">Ribonucleoprotein</keyword>
<proteinExistence type="inferred from homology"/>
<dbReference type="GO" id="GO:0005840">
    <property type="term" value="C:ribosome"/>
    <property type="evidence" value="ECO:0007669"/>
    <property type="project" value="UniProtKB-KW"/>
</dbReference>
<dbReference type="Proteomes" id="UP000241890">
    <property type="component" value="Unassembled WGS sequence"/>
</dbReference>
<dbReference type="Pfam" id="PF00573">
    <property type="entry name" value="Ribosomal_L4"/>
    <property type="match status" value="1"/>
</dbReference>
<gene>
    <name evidence="6" type="ORF">FCC1311_109072</name>
</gene>
<dbReference type="GO" id="GO:1990904">
    <property type="term" value="C:ribonucleoprotein complex"/>
    <property type="evidence" value="ECO:0007669"/>
    <property type="project" value="UniProtKB-KW"/>
</dbReference>
<dbReference type="InParanoid" id="A0A2R5GVT8"/>
<protein>
    <submittedName>
        <fullName evidence="6">60S ribosomal protein L4</fullName>
    </submittedName>
</protein>
<evidence type="ECO:0000313" key="7">
    <source>
        <dbReference type="Proteomes" id="UP000241890"/>
    </source>
</evidence>
<feature type="region of interest" description="Disordered" evidence="4">
    <location>
        <begin position="347"/>
        <end position="381"/>
    </location>
</feature>
<dbReference type="GO" id="GO:0003735">
    <property type="term" value="F:structural constituent of ribosome"/>
    <property type="evidence" value="ECO:0007669"/>
    <property type="project" value="InterPro"/>
</dbReference>
<evidence type="ECO:0000256" key="4">
    <source>
        <dbReference type="SAM" id="MobiDB-lite"/>
    </source>
</evidence>
<dbReference type="OrthoDB" id="10259785at2759"/>
<sequence length="381" mass="42316">MTDAAARPTVSVFDAGEGESKVLGNVALPAVLTAPIRTDVVHFVHTNVAKNKRQAFCVKTDAGMDYAAESWGTGRAVSRIPRVPGGGTHRSGQGAFGNMCRGGRMFNPTRIWRKWHRRVNKNQRRYATASALAASAVPALVMARGHAITEVPEMPLVIGGGQLDEIKKTKQAVELLDLFGASADVDRVKSSKKIRAGKGKMRNRRYVMRRGPLIVHACNSPDMPRAFRNVPGVQLCHVDRLNILQLAPGGHVGRFVIWTQDAFEKLDTIFGTLTEKSTEKKGFSLPRAVISNADVDRIISSEEIQKVIRPVRTNLVKRSARKKNPLRNLGAMIELNPYKQAHRRAELAAAKQRSERKEKIKTKRETNTKEQRKAFYAKMLE</sequence>
<comment type="similarity">
    <text evidence="1">Belongs to the universal ribosomal protein uL4 family.</text>
</comment>
<reference evidence="6 7" key="1">
    <citation type="submission" date="2017-12" db="EMBL/GenBank/DDBJ databases">
        <title>Sequencing, de novo assembly and annotation of complete genome of a new Thraustochytrid species, strain FCC1311.</title>
        <authorList>
            <person name="Sedici K."/>
            <person name="Godart F."/>
            <person name="Aiese Cigliano R."/>
            <person name="Sanseverino W."/>
            <person name="Barakat M."/>
            <person name="Ortet P."/>
            <person name="Marechal E."/>
            <person name="Cagnac O."/>
            <person name="Amato A."/>
        </authorList>
    </citation>
    <scope>NUCLEOTIDE SEQUENCE [LARGE SCALE GENOMIC DNA]</scope>
</reference>